<organism evidence="2 3">
    <name type="scientific">Heterostelium pallidum (strain ATCC 26659 / Pp 5 / PN500)</name>
    <name type="common">Cellular slime mold</name>
    <name type="synonym">Polysphondylium pallidum</name>
    <dbReference type="NCBI Taxonomy" id="670386"/>
    <lineage>
        <taxon>Eukaryota</taxon>
        <taxon>Amoebozoa</taxon>
        <taxon>Evosea</taxon>
        <taxon>Eumycetozoa</taxon>
        <taxon>Dictyostelia</taxon>
        <taxon>Acytosteliales</taxon>
        <taxon>Acytosteliaceae</taxon>
        <taxon>Heterostelium</taxon>
    </lineage>
</organism>
<protein>
    <submittedName>
        <fullName evidence="2">Ubiquitin</fullName>
    </submittedName>
</protein>
<dbReference type="RefSeq" id="XP_020434798.1">
    <property type="nucleotide sequence ID" value="XM_020575278.1"/>
</dbReference>
<feature type="domain" description="Ubiquitin-like" evidence="1">
    <location>
        <begin position="1"/>
        <end position="70"/>
    </location>
</feature>
<dbReference type="Gene3D" id="3.10.20.90">
    <property type="entry name" value="Phosphatidylinositol 3-kinase Catalytic Subunit, Chain A, domain 1"/>
    <property type="match status" value="1"/>
</dbReference>
<name>D3B7D8_HETP5</name>
<dbReference type="InterPro" id="IPR000626">
    <property type="entry name" value="Ubiquitin-like_dom"/>
</dbReference>
<accession>D3B7D8</accession>
<dbReference type="SUPFAM" id="SSF54236">
    <property type="entry name" value="Ubiquitin-like"/>
    <property type="match status" value="1"/>
</dbReference>
<dbReference type="Proteomes" id="UP000001396">
    <property type="component" value="Unassembled WGS sequence"/>
</dbReference>
<evidence type="ECO:0000259" key="1">
    <source>
        <dbReference type="PROSITE" id="PS50053"/>
    </source>
</evidence>
<dbReference type="EMBL" id="ADBJ01000018">
    <property type="protein sequence ID" value="EFA82681.1"/>
    <property type="molecule type" value="Genomic_DNA"/>
</dbReference>
<dbReference type="PROSITE" id="PS50053">
    <property type="entry name" value="UBIQUITIN_2"/>
    <property type="match status" value="1"/>
</dbReference>
<comment type="caution">
    <text evidence="2">The sequence shown here is derived from an EMBL/GenBank/DDBJ whole genome shotgun (WGS) entry which is preliminary data.</text>
</comment>
<dbReference type="InParanoid" id="D3B7D8"/>
<gene>
    <name evidence="2" type="primary">ubqN</name>
    <name evidence="2" type="ORF">PPL_04375</name>
</gene>
<keyword evidence="3" id="KW-1185">Reference proteome</keyword>
<dbReference type="GeneID" id="31359862"/>
<dbReference type="Pfam" id="PF00240">
    <property type="entry name" value="ubiquitin"/>
    <property type="match status" value="1"/>
</dbReference>
<dbReference type="AlphaFoldDB" id="D3B7D8"/>
<evidence type="ECO:0000313" key="3">
    <source>
        <dbReference type="Proteomes" id="UP000001396"/>
    </source>
</evidence>
<sequence length="83" mass="9566">MLIYVNATNKQFSLEVENTDRVLHVKNLIREKEGTTGNYPGYTGRLVYCGKILEDSKTLAHYDVRPYTTFTFAWSAPTNPYDQ</sequence>
<proteinExistence type="predicted"/>
<dbReference type="InterPro" id="IPR029071">
    <property type="entry name" value="Ubiquitin-like_domsf"/>
</dbReference>
<evidence type="ECO:0000313" key="2">
    <source>
        <dbReference type="EMBL" id="EFA82681.1"/>
    </source>
</evidence>
<reference evidence="2 3" key="1">
    <citation type="journal article" date="2011" name="Genome Res.">
        <title>Phylogeny-wide analysis of social amoeba genomes highlights ancient origins for complex intercellular communication.</title>
        <authorList>
            <person name="Heidel A.J."/>
            <person name="Lawal H.M."/>
            <person name="Felder M."/>
            <person name="Schilde C."/>
            <person name="Helps N.R."/>
            <person name="Tunggal B."/>
            <person name="Rivero F."/>
            <person name="John U."/>
            <person name="Schleicher M."/>
            <person name="Eichinger L."/>
            <person name="Platzer M."/>
            <person name="Noegel A.A."/>
            <person name="Schaap P."/>
            <person name="Gloeckner G."/>
        </authorList>
    </citation>
    <scope>NUCLEOTIDE SEQUENCE [LARGE SCALE GENOMIC DNA]</scope>
    <source>
        <strain evidence="3">ATCC 26659 / Pp 5 / PN500</strain>
    </source>
</reference>
<dbReference type="SMART" id="SM00213">
    <property type="entry name" value="UBQ"/>
    <property type="match status" value="1"/>
</dbReference>